<proteinExistence type="predicted"/>
<reference evidence="1" key="1">
    <citation type="submission" date="2021-02" db="EMBL/GenBank/DDBJ databases">
        <authorList>
            <person name="Nowell W R."/>
        </authorList>
    </citation>
    <scope>NUCLEOTIDE SEQUENCE</scope>
    <source>
        <strain evidence="1">Ploen Becks lab</strain>
    </source>
</reference>
<evidence type="ECO:0000313" key="2">
    <source>
        <dbReference type="Proteomes" id="UP000663879"/>
    </source>
</evidence>
<sequence>MPRNMETQSNLENSDLILEYLKEFLDYIFQFYDSTNHQINIGKQEIQSFKQTNPKCYEALCEFNKIVYLSPDNLLDCISYTFIYIDKAYLQYNIEINLTQFYFYLKLVVTEGFSVNDEQLPMNECYDLLSVEIKMADLIKPKKNVSDESIYKSEKSFSEVKDNFKQTSKRPSILSNDVFKKLNDDLPLYSDSNSIKLGFEGLMEEIKLDNSQESDIQKVSSLVLDSNQFKKSLNDLIFNPTDKNNFNLDSTRENLEQVNKFDIVNDSNELISEADDFNNKSQENFLKSLNLVTNQVDFIGSSCNFLSRNDYQNNKSNSLDPKTRNMITKRIFKGFGSTN</sequence>
<dbReference type="OrthoDB" id="10660698at2759"/>
<name>A0A813XJ53_9BILA</name>
<accession>A0A813XJ53</accession>
<comment type="caution">
    <text evidence="1">The sequence shown here is derived from an EMBL/GenBank/DDBJ whole genome shotgun (WGS) entry which is preliminary data.</text>
</comment>
<evidence type="ECO:0000313" key="1">
    <source>
        <dbReference type="EMBL" id="CAF0871346.1"/>
    </source>
</evidence>
<dbReference type="AlphaFoldDB" id="A0A813XJ53"/>
<organism evidence="1 2">
    <name type="scientific">Brachionus calyciflorus</name>
    <dbReference type="NCBI Taxonomy" id="104777"/>
    <lineage>
        <taxon>Eukaryota</taxon>
        <taxon>Metazoa</taxon>
        <taxon>Spiralia</taxon>
        <taxon>Gnathifera</taxon>
        <taxon>Rotifera</taxon>
        <taxon>Eurotatoria</taxon>
        <taxon>Monogononta</taxon>
        <taxon>Pseudotrocha</taxon>
        <taxon>Ploima</taxon>
        <taxon>Brachionidae</taxon>
        <taxon>Brachionus</taxon>
    </lineage>
</organism>
<dbReference type="Proteomes" id="UP000663879">
    <property type="component" value="Unassembled WGS sequence"/>
</dbReference>
<gene>
    <name evidence="1" type="ORF">OXX778_LOCUS9946</name>
</gene>
<protein>
    <submittedName>
        <fullName evidence="1">Uncharacterized protein</fullName>
    </submittedName>
</protein>
<keyword evidence="2" id="KW-1185">Reference proteome</keyword>
<dbReference type="EMBL" id="CAJNOC010001519">
    <property type="protein sequence ID" value="CAF0871346.1"/>
    <property type="molecule type" value="Genomic_DNA"/>
</dbReference>